<reference evidence="7" key="1">
    <citation type="journal article" date="2013" name="Genome Announc.">
        <title>Genome Sequence of Halanaerobium saccharolyticum subsp. saccharolyticum Strain DSM 6643T, a Halophilic Hydrogen-Producing Bacterium.</title>
        <authorList>
            <person name="Kivisto A."/>
            <person name="Larjo A."/>
            <person name="Ciranna A."/>
            <person name="Santala V."/>
            <person name="Roos C."/>
            <person name="Karp M."/>
        </authorList>
    </citation>
    <scope>NUCLEOTIDE SEQUENCE [LARGE SCALE GENOMIC DNA]</scope>
    <source>
        <strain evidence="7">DSM 6643</strain>
    </source>
</reference>
<feature type="signal peptide" evidence="4">
    <location>
        <begin position="1"/>
        <end position="24"/>
    </location>
</feature>
<dbReference type="EC" id="3.2.1.52" evidence="6"/>
<organism evidence="6 7">
    <name type="scientific">Halanaerobium saccharolyticum subsp. saccharolyticum DSM 6643</name>
    <dbReference type="NCBI Taxonomy" id="1293054"/>
    <lineage>
        <taxon>Bacteria</taxon>
        <taxon>Bacillati</taxon>
        <taxon>Bacillota</taxon>
        <taxon>Clostridia</taxon>
        <taxon>Halanaerobiales</taxon>
        <taxon>Halanaerobiaceae</taxon>
        <taxon>Halanaerobium</taxon>
    </lineage>
</organism>
<dbReference type="GO" id="GO:0004563">
    <property type="term" value="F:beta-N-acetylhexosaminidase activity"/>
    <property type="evidence" value="ECO:0007669"/>
    <property type="project" value="UniProtKB-EC"/>
</dbReference>
<dbReference type="Gene3D" id="3.20.20.300">
    <property type="entry name" value="Glycoside hydrolase, family 3, N-terminal domain"/>
    <property type="match status" value="1"/>
</dbReference>
<dbReference type="Pfam" id="PF00933">
    <property type="entry name" value="Glyco_hydro_3"/>
    <property type="match status" value="1"/>
</dbReference>
<evidence type="ECO:0000256" key="3">
    <source>
        <dbReference type="ARBA" id="ARBA00023295"/>
    </source>
</evidence>
<evidence type="ECO:0000256" key="2">
    <source>
        <dbReference type="ARBA" id="ARBA00022801"/>
    </source>
</evidence>
<dbReference type="AlphaFoldDB" id="M5DZ30"/>
<accession>M5DZ30</accession>
<keyword evidence="4" id="KW-0732">Signal</keyword>
<comment type="similarity">
    <text evidence="1">Belongs to the glycosyl hydrolase 3 family.</text>
</comment>
<feature type="domain" description="Glycoside hydrolase family 3 N-terminal" evidence="5">
    <location>
        <begin position="55"/>
        <end position="379"/>
    </location>
</feature>
<evidence type="ECO:0000259" key="5">
    <source>
        <dbReference type="Pfam" id="PF00933"/>
    </source>
</evidence>
<evidence type="ECO:0000313" key="6">
    <source>
        <dbReference type="EMBL" id="CCU78262.1"/>
    </source>
</evidence>
<keyword evidence="2 6" id="KW-0378">Hydrolase</keyword>
<dbReference type="SUPFAM" id="SSF51445">
    <property type="entry name" value="(Trans)glycosidases"/>
    <property type="match status" value="1"/>
</dbReference>
<dbReference type="InterPro" id="IPR050226">
    <property type="entry name" value="NagZ_Beta-hexosaminidase"/>
</dbReference>
<dbReference type="InterPro" id="IPR036962">
    <property type="entry name" value="Glyco_hydro_3_N_sf"/>
</dbReference>
<dbReference type="InterPro" id="IPR001764">
    <property type="entry name" value="Glyco_hydro_3_N"/>
</dbReference>
<dbReference type="RefSeq" id="WP_005487632.1">
    <property type="nucleotide sequence ID" value="NZ_CAUI01000005.1"/>
</dbReference>
<gene>
    <name evidence="6" type="ORF">HSACCH_00523</name>
</gene>
<dbReference type="OrthoDB" id="9805821at2"/>
<dbReference type="FunCoup" id="M5DZ30">
    <property type="interactions" value="137"/>
</dbReference>
<dbReference type="STRING" id="1293054.HSACCH_00523"/>
<dbReference type="InterPro" id="IPR017853">
    <property type="entry name" value="GH"/>
</dbReference>
<dbReference type="EMBL" id="CAUI01000005">
    <property type="protein sequence ID" value="CCU78262.1"/>
    <property type="molecule type" value="Genomic_DNA"/>
</dbReference>
<keyword evidence="3 6" id="KW-0326">Glycosidase</keyword>
<evidence type="ECO:0000256" key="4">
    <source>
        <dbReference type="SAM" id="SignalP"/>
    </source>
</evidence>
<dbReference type="eggNOG" id="COG1472">
    <property type="taxonomic scope" value="Bacteria"/>
</dbReference>
<comment type="caution">
    <text evidence="6">The sequence shown here is derived from an EMBL/GenBank/DDBJ whole genome shotgun (WGS) entry which is preliminary data.</text>
</comment>
<evidence type="ECO:0000313" key="7">
    <source>
        <dbReference type="Proteomes" id="UP000012063"/>
    </source>
</evidence>
<dbReference type="Proteomes" id="UP000012063">
    <property type="component" value="Unassembled WGS sequence"/>
</dbReference>
<dbReference type="GO" id="GO:0009254">
    <property type="term" value="P:peptidoglycan turnover"/>
    <property type="evidence" value="ECO:0007669"/>
    <property type="project" value="TreeGrafter"/>
</dbReference>
<dbReference type="GO" id="GO:0005975">
    <property type="term" value="P:carbohydrate metabolic process"/>
    <property type="evidence" value="ECO:0007669"/>
    <property type="project" value="InterPro"/>
</dbReference>
<protein>
    <submittedName>
        <fullName evidence="6">Beta-hexosaminidase</fullName>
        <ecNumber evidence="6">3.2.1.52</ecNumber>
    </submittedName>
</protein>
<evidence type="ECO:0000256" key="1">
    <source>
        <dbReference type="ARBA" id="ARBA00005336"/>
    </source>
</evidence>
<dbReference type="NCBIfam" id="NF003740">
    <property type="entry name" value="PRK05337.1"/>
    <property type="match status" value="1"/>
</dbReference>
<keyword evidence="7" id="KW-1185">Reference proteome</keyword>
<dbReference type="PANTHER" id="PTHR30480:SF16">
    <property type="entry name" value="GLYCOSIDE HYDROLASE FAMILY 3 DOMAIN PROTEIN"/>
    <property type="match status" value="1"/>
</dbReference>
<name>M5DZ30_9FIRM</name>
<dbReference type="InParanoid" id="M5DZ30"/>
<sequence length="387" mass="42504">MKKQIFIVLISLLLVISYPITTTAANNHQSNFNLYKLLESGGDYLIDYKLKNMSLAEKVGQLFQVGFHSKTIDKEIEDLIKNYHIGGVIYFSRNIENLEQTSILSKNLQELALNNGAGIPLFISVDQEGGKVRRIKDLTYFPANIEIGATGDKELSRKAAAVTAKELKELGINVNLAPVLDVNNNPSNPVIGSRSFGADPELVAEMGVAYIEGLQEQGVVATAKHFPGHGDTAVDSHFELPVINHDKERLDQIELYPFKKAIEAGVDSIMVAHIYFSDIEPEAGMPATLSKAVLNNLLREELNFEGVIITDDLEMGAITNFFGTAAAAVKTIEAGSDIVLISHSYDKQKKAIKAVIAAVKNGIISEKRIEESLKRIIKLKGKRINIF</sequence>
<dbReference type="PANTHER" id="PTHR30480">
    <property type="entry name" value="BETA-HEXOSAMINIDASE-RELATED"/>
    <property type="match status" value="1"/>
</dbReference>
<proteinExistence type="inferred from homology"/>
<feature type="chain" id="PRO_5004065778" evidence="4">
    <location>
        <begin position="25"/>
        <end position="387"/>
    </location>
</feature>
<dbReference type="PRINTS" id="PR00133">
    <property type="entry name" value="GLHYDRLASE3"/>
</dbReference>